<gene>
    <name evidence="1" type="ORF">ENS64_01810</name>
</gene>
<dbReference type="GO" id="GO:0016641">
    <property type="term" value="F:oxidoreductase activity, acting on the CH-NH2 group of donors, oxygen as acceptor"/>
    <property type="evidence" value="ECO:0007669"/>
    <property type="project" value="InterPro"/>
</dbReference>
<dbReference type="AlphaFoldDB" id="A0A7C4LJ96"/>
<sequence length="261" mass="29286">MMGSGCPPGFSSLRSERSVLRRQRSGRAMLGVLTVCLAAVLAAMAQAGRARVALLPDAMVWASVPHGFMYRWRLDRREQPGRVLLRLSTAIPNQGAGPLELIGGEVLDDGTQAVYQRVYYDDGGYEDRLAGTFVYHPDHHHFHFEGYAEYRLRAFTPEGGVGEIVAGGDKVSFCLIDVLPYNRKLPGFPRFPEYLTCNTDRQGISVGWADVYDKSLPDQWIDVTDVPDGRYWLEVEVDPDDRLLESNETNNLTRIPILLRK</sequence>
<reference evidence="1" key="1">
    <citation type="journal article" date="2020" name="mSystems">
        <title>Genome- and Community-Level Interaction Insights into Carbon Utilization and Element Cycling Functions of Hydrothermarchaeota in Hydrothermal Sediment.</title>
        <authorList>
            <person name="Zhou Z."/>
            <person name="Liu Y."/>
            <person name="Xu W."/>
            <person name="Pan J."/>
            <person name="Luo Z.H."/>
            <person name="Li M."/>
        </authorList>
    </citation>
    <scope>NUCLEOTIDE SEQUENCE [LARGE SCALE GENOMIC DNA]</scope>
    <source>
        <strain evidence="1">SpSt-508</strain>
    </source>
</reference>
<dbReference type="Pfam" id="PF01186">
    <property type="entry name" value="Lysyl_oxidase"/>
    <property type="match status" value="1"/>
</dbReference>
<name>A0A7C4LJ96_9PLAN</name>
<accession>A0A7C4LJ96</accession>
<dbReference type="EMBL" id="DSVQ01000005">
    <property type="protein sequence ID" value="HGT37994.1"/>
    <property type="molecule type" value="Genomic_DNA"/>
</dbReference>
<proteinExistence type="predicted"/>
<protein>
    <submittedName>
        <fullName evidence="1">Uncharacterized protein</fullName>
    </submittedName>
</protein>
<organism evidence="1">
    <name type="scientific">Schlesneria paludicola</name>
    <dbReference type="NCBI Taxonomy" id="360056"/>
    <lineage>
        <taxon>Bacteria</taxon>
        <taxon>Pseudomonadati</taxon>
        <taxon>Planctomycetota</taxon>
        <taxon>Planctomycetia</taxon>
        <taxon>Planctomycetales</taxon>
        <taxon>Planctomycetaceae</taxon>
        <taxon>Schlesneria</taxon>
    </lineage>
</organism>
<evidence type="ECO:0000313" key="1">
    <source>
        <dbReference type="EMBL" id="HGT37994.1"/>
    </source>
</evidence>
<dbReference type="GO" id="GO:0005507">
    <property type="term" value="F:copper ion binding"/>
    <property type="evidence" value="ECO:0007669"/>
    <property type="project" value="InterPro"/>
</dbReference>
<comment type="caution">
    <text evidence="1">The sequence shown here is derived from an EMBL/GenBank/DDBJ whole genome shotgun (WGS) entry which is preliminary data.</text>
</comment>
<dbReference type="InterPro" id="IPR001695">
    <property type="entry name" value="Lysyl_oxidase"/>
</dbReference>